<dbReference type="EMBL" id="MVGT01004106">
    <property type="protein sequence ID" value="OVA01405.1"/>
    <property type="molecule type" value="Genomic_DNA"/>
</dbReference>
<dbReference type="InterPro" id="IPR001466">
    <property type="entry name" value="Beta-lactam-related"/>
</dbReference>
<dbReference type="STRING" id="56857.A0A200PT93"/>
<dbReference type="InParanoid" id="A0A200PT93"/>
<feature type="domain" description="Beta-lactamase-related" evidence="1">
    <location>
        <begin position="19"/>
        <end position="169"/>
    </location>
</feature>
<name>A0A200PT93_MACCD</name>
<dbReference type="OrthoDB" id="427480at2759"/>
<accession>A0A200PT93</accession>
<gene>
    <name evidence="2" type="ORF">BVC80_4655g1</name>
</gene>
<evidence type="ECO:0000313" key="3">
    <source>
        <dbReference type="Proteomes" id="UP000195402"/>
    </source>
</evidence>
<evidence type="ECO:0000259" key="1">
    <source>
        <dbReference type="Pfam" id="PF00144"/>
    </source>
</evidence>
<protein>
    <submittedName>
        <fullName evidence="2">Beta-lactamase-related</fullName>
    </submittedName>
</protein>
<dbReference type="Pfam" id="PF00144">
    <property type="entry name" value="Beta-lactamase"/>
    <property type="match status" value="1"/>
</dbReference>
<dbReference type="InterPro" id="IPR052907">
    <property type="entry name" value="Beta-lactamase/esterase"/>
</dbReference>
<dbReference type="PANTHER" id="PTHR43319">
    <property type="entry name" value="BETA-LACTAMASE-RELATED"/>
    <property type="match status" value="1"/>
</dbReference>
<dbReference type="AlphaFoldDB" id="A0A200PT93"/>
<evidence type="ECO:0000313" key="2">
    <source>
        <dbReference type="EMBL" id="OVA01405.1"/>
    </source>
</evidence>
<dbReference type="Proteomes" id="UP000195402">
    <property type="component" value="Unassembled WGS sequence"/>
</dbReference>
<dbReference type="SUPFAM" id="SSF56601">
    <property type="entry name" value="beta-lactamase/transpeptidase-like"/>
    <property type="match status" value="1"/>
</dbReference>
<dbReference type="Gene3D" id="3.40.710.10">
    <property type="entry name" value="DD-peptidase/beta-lactamase superfamily"/>
    <property type="match status" value="1"/>
</dbReference>
<keyword evidence="3" id="KW-1185">Reference proteome</keyword>
<reference evidence="2 3" key="1">
    <citation type="journal article" date="2017" name="Mol. Plant">
        <title>The Genome of Medicinal Plant Macleaya cordata Provides New Insights into Benzylisoquinoline Alkaloids Metabolism.</title>
        <authorList>
            <person name="Liu X."/>
            <person name="Liu Y."/>
            <person name="Huang P."/>
            <person name="Ma Y."/>
            <person name="Qing Z."/>
            <person name="Tang Q."/>
            <person name="Cao H."/>
            <person name="Cheng P."/>
            <person name="Zheng Y."/>
            <person name="Yuan Z."/>
            <person name="Zhou Y."/>
            <person name="Liu J."/>
            <person name="Tang Z."/>
            <person name="Zhuo Y."/>
            <person name="Zhang Y."/>
            <person name="Yu L."/>
            <person name="Huang J."/>
            <person name="Yang P."/>
            <person name="Peng Q."/>
            <person name="Zhang J."/>
            <person name="Jiang W."/>
            <person name="Zhang Z."/>
            <person name="Lin K."/>
            <person name="Ro D.K."/>
            <person name="Chen X."/>
            <person name="Xiong X."/>
            <person name="Shang Y."/>
            <person name="Huang S."/>
            <person name="Zeng J."/>
        </authorList>
    </citation>
    <scope>NUCLEOTIDE SEQUENCE [LARGE SCALE GENOMIC DNA]</scope>
    <source>
        <strain evidence="3">cv. BLH2017</strain>
        <tissue evidence="2">Root</tissue>
    </source>
</reference>
<dbReference type="PANTHER" id="PTHR43319:SF3">
    <property type="entry name" value="BETA-LACTAMASE-RELATED DOMAIN-CONTAINING PROTEIN"/>
    <property type="match status" value="1"/>
</dbReference>
<proteinExistence type="predicted"/>
<sequence length="213" mass="23134">MVFSGVESRLATLTIDMEELKSLPKMGNRPELPSTFQLDNISEIVTALPMLFNTLNIRRAIIPAANGHCSARALARYYATLADGGRVPPPHAASFKPSLGSHTHIPKFPSLQKPKKKVCKIKEFGLGFRRFSLKDGSVTSFGHSGIGGSTGFCDIKHNFAIAVTLNKMALGAVTANIIELVCSELNVPLPEEFSKFGERGPDMQLNLVKQVIN</sequence>
<organism evidence="2 3">
    <name type="scientific">Macleaya cordata</name>
    <name type="common">Five-seeded plume-poppy</name>
    <name type="synonym">Bocconia cordata</name>
    <dbReference type="NCBI Taxonomy" id="56857"/>
    <lineage>
        <taxon>Eukaryota</taxon>
        <taxon>Viridiplantae</taxon>
        <taxon>Streptophyta</taxon>
        <taxon>Embryophyta</taxon>
        <taxon>Tracheophyta</taxon>
        <taxon>Spermatophyta</taxon>
        <taxon>Magnoliopsida</taxon>
        <taxon>Ranunculales</taxon>
        <taxon>Papaveraceae</taxon>
        <taxon>Papaveroideae</taxon>
        <taxon>Macleaya</taxon>
    </lineage>
</organism>
<dbReference type="InterPro" id="IPR012338">
    <property type="entry name" value="Beta-lactam/transpept-like"/>
</dbReference>
<comment type="caution">
    <text evidence="2">The sequence shown here is derived from an EMBL/GenBank/DDBJ whole genome shotgun (WGS) entry which is preliminary data.</text>
</comment>